<comment type="caution">
    <text evidence="4">The sequence shown here is derived from an EMBL/GenBank/DDBJ whole genome shotgun (WGS) entry which is preliminary data.</text>
</comment>
<dbReference type="Proteomes" id="UP000772181">
    <property type="component" value="Unassembled WGS sequence"/>
</dbReference>
<dbReference type="CDD" id="cd04730">
    <property type="entry name" value="NPD_like"/>
    <property type="match status" value="1"/>
</dbReference>
<evidence type="ECO:0000313" key="5">
    <source>
        <dbReference type="Proteomes" id="UP000772181"/>
    </source>
</evidence>
<keyword evidence="4" id="KW-0503">Monooxygenase</keyword>
<organism evidence="4 5">
    <name type="scientific">Tectimicrobiota bacterium</name>
    <dbReference type="NCBI Taxonomy" id="2528274"/>
    <lineage>
        <taxon>Bacteria</taxon>
        <taxon>Pseudomonadati</taxon>
        <taxon>Nitrospinota/Tectimicrobiota group</taxon>
        <taxon>Candidatus Tectimicrobiota</taxon>
    </lineage>
</organism>
<evidence type="ECO:0000256" key="1">
    <source>
        <dbReference type="ARBA" id="ARBA00022630"/>
    </source>
</evidence>
<accession>A0A933GMB6</accession>
<dbReference type="AlphaFoldDB" id="A0A933GMB6"/>
<keyword evidence="1" id="KW-0285">Flavoprotein</keyword>
<dbReference type="PANTHER" id="PTHR32332">
    <property type="entry name" value="2-NITROPROPANE DIOXYGENASE"/>
    <property type="match status" value="1"/>
</dbReference>
<evidence type="ECO:0000256" key="3">
    <source>
        <dbReference type="ARBA" id="ARBA00023002"/>
    </source>
</evidence>
<dbReference type="InterPro" id="IPR013785">
    <property type="entry name" value="Aldolase_TIM"/>
</dbReference>
<keyword evidence="3" id="KW-0560">Oxidoreductase</keyword>
<gene>
    <name evidence="4" type="ORF">HY730_07660</name>
</gene>
<dbReference type="EMBL" id="JACQWF010000338">
    <property type="protein sequence ID" value="MBI4596232.1"/>
    <property type="molecule type" value="Genomic_DNA"/>
</dbReference>
<dbReference type="SUPFAM" id="SSF51412">
    <property type="entry name" value="Inosine monophosphate dehydrogenase (IMPDH)"/>
    <property type="match status" value="1"/>
</dbReference>
<proteinExistence type="predicted"/>
<dbReference type="Pfam" id="PF03060">
    <property type="entry name" value="NMO"/>
    <property type="match status" value="1"/>
</dbReference>
<dbReference type="InterPro" id="IPR004136">
    <property type="entry name" value="NMO"/>
</dbReference>
<reference evidence="4" key="1">
    <citation type="submission" date="2020-07" db="EMBL/GenBank/DDBJ databases">
        <title>Huge and variable diversity of episymbiotic CPR bacteria and DPANN archaea in groundwater ecosystems.</title>
        <authorList>
            <person name="He C.Y."/>
            <person name="Keren R."/>
            <person name="Whittaker M."/>
            <person name="Farag I.F."/>
            <person name="Doudna J."/>
            <person name="Cate J.H.D."/>
            <person name="Banfield J.F."/>
        </authorList>
    </citation>
    <scope>NUCLEOTIDE SEQUENCE</scope>
    <source>
        <strain evidence="4">NC_groundwater_1482_Ag_S-0.65um_47_24</strain>
    </source>
</reference>
<keyword evidence="2" id="KW-0288">FMN</keyword>
<evidence type="ECO:0000256" key="2">
    <source>
        <dbReference type="ARBA" id="ARBA00022643"/>
    </source>
</evidence>
<dbReference type="Gene3D" id="3.20.20.70">
    <property type="entry name" value="Aldolase class I"/>
    <property type="match status" value="1"/>
</dbReference>
<evidence type="ECO:0000313" key="4">
    <source>
        <dbReference type="EMBL" id="MBI4596232.1"/>
    </source>
</evidence>
<dbReference type="PANTHER" id="PTHR32332:SF20">
    <property type="entry name" value="2-NITROPROPANE DIOXYGENASE-LIKE PROTEIN"/>
    <property type="match status" value="1"/>
</dbReference>
<protein>
    <submittedName>
        <fullName evidence="4">Nitronate monooxygenase</fullName>
    </submittedName>
</protein>
<sequence>MEAQSILKTTLCKTLNIKHPIIQAGMGFLARAELAAAVSNAGGLGIVGAGALSAEEFHGEIKKVKDMTDKPFGVDILFATMPKADENKIAEYTQLVKEHIDAAFQEHVPIIAAGLGNPAQIVPAAHAKGIKVMALVGNVKNAVRVANSGVDIVVAQGHEAGGHTGRIGCLALVPQIVDAVKVPVVAAGGIADGRGLVAALALGACGVWMGTRFVATKEAFCHINYKKRIAEIDEEGTIVTRCYTGKPCRVIQNSFTEEWKTRESEILPYPLQQMKIGMDVWAAGRRDGKTDLGSCPAGQISGMIREVKSAEDVVTQLISEAEQVLTLGLSSR</sequence>
<name>A0A933GMB6_UNCTE</name>
<dbReference type="GO" id="GO:0018580">
    <property type="term" value="F:nitronate monooxygenase activity"/>
    <property type="evidence" value="ECO:0007669"/>
    <property type="project" value="InterPro"/>
</dbReference>